<evidence type="ECO:0000256" key="3">
    <source>
        <dbReference type="ARBA" id="ARBA00023235"/>
    </source>
</evidence>
<dbReference type="InterPro" id="IPR001406">
    <property type="entry name" value="PsdUridine_synth_TruA"/>
</dbReference>
<evidence type="ECO:0000259" key="6">
    <source>
        <dbReference type="Pfam" id="PF01416"/>
    </source>
</evidence>
<evidence type="ECO:0000256" key="2">
    <source>
        <dbReference type="ARBA" id="ARBA00022694"/>
    </source>
</evidence>
<dbReference type="PANTHER" id="PTHR11142">
    <property type="entry name" value="PSEUDOURIDYLATE SYNTHASE"/>
    <property type="match status" value="1"/>
</dbReference>
<dbReference type="Gene3D" id="3.30.70.580">
    <property type="entry name" value="Pseudouridine synthase I, catalytic domain, N-terminal subdomain"/>
    <property type="match status" value="1"/>
</dbReference>
<keyword evidence="8" id="KW-1185">Reference proteome</keyword>
<evidence type="ECO:0000256" key="1">
    <source>
        <dbReference type="ARBA" id="ARBA00009375"/>
    </source>
</evidence>
<dbReference type="PANTHER" id="PTHR11142:SF5">
    <property type="entry name" value="TRNA PSEUDOURIDINE(38_39) SYNTHASE"/>
    <property type="match status" value="1"/>
</dbReference>
<feature type="coiled-coil region" evidence="5">
    <location>
        <begin position="14"/>
        <end position="41"/>
    </location>
</feature>
<keyword evidence="2 4" id="KW-0819">tRNA processing</keyword>
<evidence type="ECO:0000256" key="4">
    <source>
        <dbReference type="RuleBase" id="RU003792"/>
    </source>
</evidence>
<sequence length="416" mass="47864">MSLTELSKLSYERCIKLEDQVAELRRQITNIQSSEIKLKEKSLDFARFTKRRVALKILYLGWDYCGVARQELNKSTIAEKLFEAFSKCRMIDKSGDVGFAVVVLTLRSNVHNGIGVIVPEDTSNLYPEKPEFDYVLIGNKNLPPDIRILGWCPVPLDFSPRRDCISRSYKYFFPAGDLNIENMRIAASKLIGHHDFRNFCSHQINRGVFNHERIIFDINVTDEDDDDGTHPRRFCCLNIRGSAFLYHQIRCIASLLITIGRGLESPNVIDALLDVQKMPGKPQYQMAEAEPLLFFEPEFQNMDWKTSPAAQEDVFRSMQKLWTTHALRAQITEVMLEAVEKMFPDCAQNSYFAVISREALQAASSKRKSILERPTDEAVEEKIRKVTPFGPFNQGRSRKSGVPWRWGAYRRRGFGY</sequence>
<dbReference type="SUPFAM" id="SSF55120">
    <property type="entry name" value="Pseudouridine synthase"/>
    <property type="match status" value="1"/>
</dbReference>
<name>A0ABR4QQT9_9CEST</name>
<evidence type="ECO:0000256" key="5">
    <source>
        <dbReference type="SAM" id="Coils"/>
    </source>
</evidence>
<feature type="domain" description="Pseudouridine synthase I TruA alpha/beta" evidence="6">
    <location>
        <begin position="186"/>
        <end position="299"/>
    </location>
</feature>
<dbReference type="Pfam" id="PF01416">
    <property type="entry name" value="PseudoU_synth_1"/>
    <property type="match status" value="1"/>
</dbReference>
<keyword evidence="3 4" id="KW-0413">Isomerase</keyword>
<dbReference type="InterPro" id="IPR020097">
    <property type="entry name" value="PsdUridine_synth_TruA_a/b_dom"/>
</dbReference>
<reference evidence="7 8" key="1">
    <citation type="journal article" date="2022" name="Front. Cell. Infect. Microbiol.">
        <title>The Genomes of Two Strains of Taenia crassiceps the Animal Model for the Study of Human Cysticercosis.</title>
        <authorList>
            <person name="Bobes R.J."/>
            <person name="Estrada K."/>
            <person name="Rios-Valencia D.G."/>
            <person name="Calderon-Gallegos A."/>
            <person name="de la Torre P."/>
            <person name="Carrero J.C."/>
            <person name="Sanchez-Flores A."/>
            <person name="Laclette J.P."/>
        </authorList>
    </citation>
    <scope>NUCLEOTIDE SEQUENCE [LARGE SCALE GENOMIC DNA]</scope>
    <source>
        <strain evidence="7">WFUcys</strain>
    </source>
</reference>
<dbReference type="EC" id="5.4.99.12" evidence="4"/>
<dbReference type="InterPro" id="IPR020103">
    <property type="entry name" value="PsdUridine_synth_cat_dom_sf"/>
</dbReference>
<proteinExistence type="inferred from homology"/>
<dbReference type="Gene3D" id="3.30.70.660">
    <property type="entry name" value="Pseudouridine synthase I, catalytic domain, C-terminal subdomain"/>
    <property type="match status" value="1"/>
</dbReference>
<gene>
    <name evidence="7" type="ORF">TcWFU_004244</name>
</gene>
<dbReference type="Proteomes" id="UP001651158">
    <property type="component" value="Unassembled WGS sequence"/>
</dbReference>
<accession>A0ABR4QQT9</accession>
<comment type="catalytic activity">
    <reaction evidence="4">
        <text>uridine(38/39/40) in tRNA = pseudouridine(38/39/40) in tRNA</text>
        <dbReference type="Rhea" id="RHEA:22376"/>
        <dbReference type="Rhea" id="RHEA-COMP:10085"/>
        <dbReference type="Rhea" id="RHEA-COMP:10087"/>
        <dbReference type="ChEBI" id="CHEBI:65314"/>
        <dbReference type="ChEBI" id="CHEBI:65315"/>
        <dbReference type="EC" id="5.4.99.12"/>
    </reaction>
</comment>
<protein>
    <recommendedName>
        <fullName evidence="4">tRNA pseudouridine synthase</fullName>
        <ecNumber evidence="4">5.4.99.12</ecNumber>
    </recommendedName>
</protein>
<organism evidence="7 8">
    <name type="scientific">Taenia crassiceps</name>
    <dbReference type="NCBI Taxonomy" id="6207"/>
    <lineage>
        <taxon>Eukaryota</taxon>
        <taxon>Metazoa</taxon>
        <taxon>Spiralia</taxon>
        <taxon>Lophotrochozoa</taxon>
        <taxon>Platyhelminthes</taxon>
        <taxon>Cestoda</taxon>
        <taxon>Eucestoda</taxon>
        <taxon>Cyclophyllidea</taxon>
        <taxon>Taeniidae</taxon>
        <taxon>Taenia</taxon>
    </lineage>
</organism>
<comment type="similarity">
    <text evidence="1 4">Belongs to the tRNA pseudouridine synthase TruA family.</text>
</comment>
<dbReference type="InterPro" id="IPR020095">
    <property type="entry name" value="PsdUridine_synth_TruA_C"/>
</dbReference>
<evidence type="ECO:0000313" key="8">
    <source>
        <dbReference type="Proteomes" id="UP001651158"/>
    </source>
</evidence>
<dbReference type="InterPro" id="IPR020094">
    <property type="entry name" value="TruA/RsuA/RluB/E/F_N"/>
</dbReference>
<evidence type="ECO:0000313" key="7">
    <source>
        <dbReference type="EMBL" id="KAL5111926.1"/>
    </source>
</evidence>
<keyword evidence="5" id="KW-0175">Coiled coil</keyword>
<dbReference type="EMBL" id="JAKROA010000001">
    <property type="protein sequence ID" value="KAL5111926.1"/>
    <property type="molecule type" value="Genomic_DNA"/>
</dbReference>
<comment type="caution">
    <text evidence="7">The sequence shown here is derived from an EMBL/GenBank/DDBJ whole genome shotgun (WGS) entry which is preliminary data.</text>
</comment>